<dbReference type="Pfam" id="PF13821">
    <property type="entry name" value="DUF4187"/>
    <property type="match status" value="1"/>
</dbReference>
<reference evidence="2" key="1">
    <citation type="submission" date="2018-11" db="EMBL/GenBank/DDBJ databases">
        <title>Myxobolus squamalis genome and transcriptome.</title>
        <authorList>
            <person name="Yahalomi D."/>
            <person name="Atkinson S.D."/>
            <person name="Neuhof M."/>
            <person name="Chang E.S."/>
            <person name="Philippe H."/>
            <person name="Cartwright P."/>
            <person name="Bartholomew J.L."/>
            <person name="Huchon D."/>
        </authorList>
    </citation>
    <scope>NUCLEOTIDE SEQUENCE</scope>
    <source>
        <strain evidence="2">71B08</strain>
        <tissue evidence="2">Whole</tissue>
    </source>
</reference>
<feature type="domain" description="DUF4187" evidence="1">
    <location>
        <begin position="54"/>
        <end position="123"/>
    </location>
</feature>
<dbReference type="AlphaFoldDB" id="A0A6B2G520"/>
<protein>
    <submittedName>
        <fullName evidence="2">G patch domain-containing protein 11 (Trinotate prediction)</fullName>
    </submittedName>
</protein>
<dbReference type="InterPro" id="IPR039249">
    <property type="entry name" value="GPATCH11"/>
</dbReference>
<dbReference type="GO" id="GO:0000776">
    <property type="term" value="C:kinetochore"/>
    <property type="evidence" value="ECO:0007669"/>
    <property type="project" value="TreeGrafter"/>
</dbReference>
<dbReference type="PANTHER" id="PTHR21032">
    <property type="entry name" value="G PATCH DOMAIN-CONTAINING PROTEIN 11"/>
    <property type="match status" value="1"/>
</dbReference>
<accession>A0A6B2G520</accession>
<sequence>MTYKSCVKENLLDREKRKDFCKIQRTCRDLDMRNDVMKPINNLYWPPIFLDKSDQELTKLEEMLAAELVVDPDRLDSSELQNYIEQIWQYLKEKYFYCYWCGCFYTDYEDFVSNCPGPLKHDHDCE</sequence>
<evidence type="ECO:0000313" key="2">
    <source>
        <dbReference type="EMBL" id="NDJ97335.1"/>
    </source>
</evidence>
<evidence type="ECO:0000259" key="1">
    <source>
        <dbReference type="SMART" id="SM01173"/>
    </source>
</evidence>
<dbReference type="PANTHER" id="PTHR21032:SF0">
    <property type="entry name" value="G PATCH DOMAIN-CONTAINING PROTEIN 11"/>
    <property type="match status" value="1"/>
</dbReference>
<proteinExistence type="predicted"/>
<dbReference type="SMART" id="SM01173">
    <property type="entry name" value="DUF4187"/>
    <property type="match status" value="1"/>
</dbReference>
<dbReference type="InterPro" id="IPR025239">
    <property type="entry name" value="DUF4187"/>
</dbReference>
<dbReference type="EMBL" id="GHBR01002631">
    <property type="protein sequence ID" value="NDJ97335.1"/>
    <property type="molecule type" value="Transcribed_RNA"/>
</dbReference>
<name>A0A6B2G520_MYXSQ</name>
<organism evidence="2">
    <name type="scientific">Myxobolus squamalis</name>
    <name type="common">Myxosporean</name>
    <dbReference type="NCBI Taxonomy" id="59785"/>
    <lineage>
        <taxon>Eukaryota</taxon>
        <taxon>Metazoa</taxon>
        <taxon>Cnidaria</taxon>
        <taxon>Myxozoa</taxon>
        <taxon>Myxosporea</taxon>
        <taxon>Bivalvulida</taxon>
        <taxon>Platysporina</taxon>
        <taxon>Myxobolidae</taxon>
        <taxon>Myxobolus</taxon>
    </lineage>
</organism>